<dbReference type="InterPro" id="IPR036890">
    <property type="entry name" value="HATPase_C_sf"/>
</dbReference>
<dbReference type="InterPro" id="IPR000700">
    <property type="entry name" value="PAS-assoc_C"/>
</dbReference>
<dbReference type="PROSITE" id="PS50112">
    <property type="entry name" value="PAS"/>
    <property type="match status" value="2"/>
</dbReference>
<evidence type="ECO:0000256" key="6">
    <source>
        <dbReference type="ARBA" id="ARBA00022543"/>
    </source>
</evidence>
<keyword evidence="4" id="KW-1003">Cell membrane</keyword>
<keyword evidence="12" id="KW-0812">Transmembrane</keyword>
<keyword evidence="6" id="KW-0600">Photoreceptor protein</keyword>
<dbReference type="EMBL" id="ONZF01000005">
    <property type="protein sequence ID" value="SPJ24608.1"/>
    <property type="molecule type" value="Genomic_DNA"/>
</dbReference>
<dbReference type="GO" id="GO:0005886">
    <property type="term" value="C:plasma membrane"/>
    <property type="evidence" value="ECO:0007669"/>
    <property type="project" value="UniProtKB-SubCell"/>
</dbReference>
<dbReference type="Proteomes" id="UP000244912">
    <property type="component" value="Unassembled WGS sequence"/>
</dbReference>
<evidence type="ECO:0000259" key="21">
    <source>
        <dbReference type="PROSITE" id="PS50112"/>
    </source>
</evidence>
<keyword evidence="7" id="KW-0597">Phosphoprotein</keyword>
<dbReference type="CDD" id="cd00130">
    <property type="entry name" value="PAS"/>
    <property type="match status" value="2"/>
</dbReference>
<evidence type="ECO:0000256" key="8">
    <source>
        <dbReference type="ARBA" id="ARBA00022606"/>
    </source>
</evidence>
<sequence>MRTKTIELSFADAYPGLGSYVWRPADGRLDWSPGLARIYGRGVAPSTEAEFMSCLHPDDRLRVEGETESFLTGSASTYSHSFRILRPDGEVRWLVDRAWIERDAQGRVKAIHGVNIDVTESRHLDRVMPYGDEHDVELRAGQSPRNYSDWAHLEIGARTGGIALATIDYRAGTFVLSAAAARLFGLGDAEMTVSREAIHATFHPDDRGRVESETRAAINPSSGGRLSTEHRILRPDGSVRWVRVQKRIDFESRDGQRHPDRGILAAVDISEQKRAETELQESEERLALAQEVAAIGVWDLNLNENSAVWTDKLYDLLQIERGTPPSVDLFYQYVHPEDIGALRQALQTSIDQRLEFHAEFRIVRPDGKVRYFLGRGRVVEEVEGHPVRMIGVNYDITERKEQAAHTEFLLEEVNHRAKNMISLIGVIAKRTAESGIEGFTERFSMRLSALAANQDLLVSAEWKTVDLEDLVRAQLAHFKDLLDRRILIEGPALSLSPAAAERFGMALNELATNAAKYGALSRSEGVVQITWRIETDGEAPCLVVVWQEAGGPSVNSPTRKGFGSLVSGSILEAALNGKVEANYAEDGLRWTMRCLLDHIANG</sequence>
<dbReference type="InterPro" id="IPR013655">
    <property type="entry name" value="PAS_fold_3"/>
</dbReference>
<evidence type="ECO:0000256" key="20">
    <source>
        <dbReference type="ARBA" id="ARBA00023170"/>
    </source>
</evidence>
<keyword evidence="14" id="KW-0547">Nucleotide-binding</keyword>
<keyword evidence="10" id="KW-0288">FMN</keyword>
<proteinExistence type="predicted"/>
<dbReference type="OrthoDB" id="341208at2"/>
<dbReference type="AlphaFoldDB" id="A0A2R8BWS0"/>
<keyword evidence="5" id="KW-0997">Cell inner membrane</keyword>
<dbReference type="RefSeq" id="WP_108894438.1">
    <property type="nucleotide sequence ID" value="NZ_ONZF01000005.1"/>
</dbReference>
<dbReference type="SMART" id="SM00086">
    <property type="entry name" value="PAC"/>
    <property type="match status" value="3"/>
</dbReference>
<protein>
    <recommendedName>
        <fullName evidence="3">histidine kinase</fullName>
        <ecNumber evidence="3">2.7.13.3</ecNumber>
    </recommendedName>
</protein>
<dbReference type="SUPFAM" id="SSF55785">
    <property type="entry name" value="PYP-like sensor domain (PAS domain)"/>
    <property type="match status" value="3"/>
</dbReference>
<evidence type="ECO:0000256" key="11">
    <source>
        <dbReference type="ARBA" id="ARBA00022679"/>
    </source>
</evidence>
<feature type="domain" description="PAC" evidence="22">
    <location>
        <begin position="78"/>
        <end position="130"/>
    </location>
</feature>
<dbReference type="NCBIfam" id="TIGR00229">
    <property type="entry name" value="sensory_box"/>
    <property type="match status" value="3"/>
</dbReference>
<accession>A0A2R8BWS0</accession>
<keyword evidence="20" id="KW-0675">Receptor</keyword>
<dbReference type="GO" id="GO:0009881">
    <property type="term" value="F:photoreceptor activity"/>
    <property type="evidence" value="ECO:0007669"/>
    <property type="project" value="UniProtKB-KW"/>
</dbReference>
<evidence type="ECO:0000313" key="23">
    <source>
        <dbReference type="EMBL" id="SPJ24608.1"/>
    </source>
</evidence>
<dbReference type="Gene3D" id="2.10.70.100">
    <property type="match status" value="3"/>
</dbReference>
<keyword evidence="16" id="KW-0067">ATP-binding</keyword>
<comment type="catalytic activity">
    <reaction evidence="1">
        <text>ATP + protein L-histidine = ADP + protein N-phospho-L-histidine.</text>
        <dbReference type="EC" id="2.7.13.3"/>
    </reaction>
</comment>
<keyword evidence="17" id="KW-1133">Transmembrane helix</keyword>
<reference evidence="23 24" key="1">
    <citation type="submission" date="2018-03" db="EMBL/GenBank/DDBJ databases">
        <authorList>
            <person name="Keele B.F."/>
        </authorList>
    </citation>
    <scope>NUCLEOTIDE SEQUENCE [LARGE SCALE GENOMIC DNA]</scope>
    <source>
        <strain evidence="23 24">CECT 8504</strain>
    </source>
</reference>
<dbReference type="EC" id="2.7.13.3" evidence="3"/>
<gene>
    <name evidence="23" type="ORF">PAA8504_02444</name>
</gene>
<keyword evidence="24" id="KW-1185">Reference proteome</keyword>
<keyword evidence="9" id="KW-0285">Flavoprotein</keyword>
<dbReference type="Pfam" id="PF07536">
    <property type="entry name" value="HWE_HK"/>
    <property type="match status" value="1"/>
</dbReference>
<keyword evidence="13" id="KW-0677">Repeat</keyword>
<dbReference type="InterPro" id="IPR052162">
    <property type="entry name" value="Sensor_kinase/Photoreceptor"/>
</dbReference>
<evidence type="ECO:0000256" key="14">
    <source>
        <dbReference type="ARBA" id="ARBA00022741"/>
    </source>
</evidence>
<dbReference type="InterPro" id="IPR001610">
    <property type="entry name" value="PAC"/>
</dbReference>
<dbReference type="SMART" id="SM00911">
    <property type="entry name" value="HWE_HK"/>
    <property type="match status" value="1"/>
</dbReference>
<evidence type="ECO:0000259" key="22">
    <source>
        <dbReference type="PROSITE" id="PS50113"/>
    </source>
</evidence>
<evidence type="ECO:0000256" key="2">
    <source>
        <dbReference type="ARBA" id="ARBA00004429"/>
    </source>
</evidence>
<dbReference type="Pfam" id="PF08447">
    <property type="entry name" value="PAS_3"/>
    <property type="match status" value="3"/>
</dbReference>
<keyword evidence="15 23" id="KW-0418">Kinase</keyword>
<evidence type="ECO:0000256" key="5">
    <source>
        <dbReference type="ARBA" id="ARBA00022519"/>
    </source>
</evidence>
<dbReference type="Gene3D" id="3.30.565.10">
    <property type="entry name" value="Histidine kinase-like ATPase, C-terminal domain"/>
    <property type="match status" value="1"/>
</dbReference>
<dbReference type="PANTHER" id="PTHR43304">
    <property type="entry name" value="PHYTOCHROME-LIKE PROTEIN CPH1"/>
    <property type="match status" value="1"/>
</dbReference>
<feature type="domain" description="PAC" evidence="22">
    <location>
        <begin position="356"/>
        <end position="408"/>
    </location>
</feature>
<evidence type="ECO:0000256" key="17">
    <source>
        <dbReference type="ARBA" id="ARBA00022989"/>
    </source>
</evidence>
<dbReference type="PROSITE" id="PS50113">
    <property type="entry name" value="PAC"/>
    <property type="match status" value="3"/>
</dbReference>
<dbReference type="GO" id="GO:0004673">
    <property type="term" value="F:protein histidine kinase activity"/>
    <property type="evidence" value="ECO:0007669"/>
    <property type="project" value="UniProtKB-EC"/>
</dbReference>
<evidence type="ECO:0000256" key="15">
    <source>
        <dbReference type="ARBA" id="ARBA00022777"/>
    </source>
</evidence>
<evidence type="ECO:0000256" key="3">
    <source>
        <dbReference type="ARBA" id="ARBA00012438"/>
    </source>
</evidence>
<evidence type="ECO:0000256" key="13">
    <source>
        <dbReference type="ARBA" id="ARBA00022737"/>
    </source>
</evidence>
<evidence type="ECO:0000256" key="4">
    <source>
        <dbReference type="ARBA" id="ARBA00022475"/>
    </source>
</evidence>
<evidence type="ECO:0000256" key="19">
    <source>
        <dbReference type="ARBA" id="ARBA00023136"/>
    </source>
</evidence>
<evidence type="ECO:0000313" key="24">
    <source>
        <dbReference type="Proteomes" id="UP000244912"/>
    </source>
</evidence>
<keyword evidence="19" id="KW-0472">Membrane</keyword>
<dbReference type="Gene3D" id="3.30.450.20">
    <property type="entry name" value="PAS domain"/>
    <property type="match status" value="3"/>
</dbReference>
<evidence type="ECO:0000256" key="10">
    <source>
        <dbReference type="ARBA" id="ARBA00022643"/>
    </source>
</evidence>
<dbReference type="PANTHER" id="PTHR43304:SF1">
    <property type="entry name" value="PAC DOMAIN-CONTAINING PROTEIN"/>
    <property type="match status" value="1"/>
</dbReference>
<name>A0A2R8BWS0_9RHOB</name>
<feature type="domain" description="PAS" evidence="21">
    <location>
        <begin position="167"/>
        <end position="221"/>
    </location>
</feature>
<feature type="domain" description="PAS" evidence="21">
    <location>
        <begin position="282"/>
        <end position="353"/>
    </location>
</feature>
<comment type="subcellular location">
    <subcellularLocation>
        <location evidence="2">Cell inner membrane</location>
        <topology evidence="2">Multi-pass membrane protein</topology>
    </subcellularLocation>
</comment>
<evidence type="ECO:0000256" key="16">
    <source>
        <dbReference type="ARBA" id="ARBA00022840"/>
    </source>
</evidence>
<evidence type="ECO:0000256" key="9">
    <source>
        <dbReference type="ARBA" id="ARBA00022630"/>
    </source>
</evidence>
<dbReference type="InterPro" id="IPR011102">
    <property type="entry name" value="Sig_transdc_His_kinase_HWE"/>
</dbReference>
<dbReference type="InterPro" id="IPR000014">
    <property type="entry name" value="PAS"/>
</dbReference>
<keyword evidence="18" id="KW-0157">Chromophore</keyword>
<keyword evidence="11 23" id="KW-0808">Transferase</keyword>
<dbReference type="GO" id="GO:0005524">
    <property type="term" value="F:ATP binding"/>
    <property type="evidence" value="ECO:0007669"/>
    <property type="project" value="UniProtKB-KW"/>
</dbReference>
<evidence type="ECO:0000256" key="12">
    <source>
        <dbReference type="ARBA" id="ARBA00022692"/>
    </source>
</evidence>
<feature type="domain" description="PAC" evidence="22">
    <location>
        <begin position="226"/>
        <end position="281"/>
    </location>
</feature>
<evidence type="ECO:0000256" key="7">
    <source>
        <dbReference type="ARBA" id="ARBA00022553"/>
    </source>
</evidence>
<evidence type="ECO:0000256" key="1">
    <source>
        <dbReference type="ARBA" id="ARBA00000085"/>
    </source>
</evidence>
<organism evidence="23 24">
    <name type="scientific">Palleronia abyssalis</name>
    <dbReference type="NCBI Taxonomy" id="1501240"/>
    <lineage>
        <taxon>Bacteria</taxon>
        <taxon>Pseudomonadati</taxon>
        <taxon>Pseudomonadota</taxon>
        <taxon>Alphaproteobacteria</taxon>
        <taxon>Rhodobacterales</taxon>
        <taxon>Roseobacteraceae</taxon>
        <taxon>Palleronia</taxon>
    </lineage>
</organism>
<keyword evidence="8" id="KW-0716">Sensory transduction</keyword>
<dbReference type="SMART" id="SM00091">
    <property type="entry name" value="PAS"/>
    <property type="match status" value="2"/>
</dbReference>
<dbReference type="FunFam" id="2.10.70.100:FF:000001">
    <property type="entry name" value="Sensory transduction histidine kinase"/>
    <property type="match status" value="1"/>
</dbReference>
<dbReference type="InterPro" id="IPR035965">
    <property type="entry name" value="PAS-like_dom_sf"/>
</dbReference>
<evidence type="ECO:0000256" key="18">
    <source>
        <dbReference type="ARBA" id="ARBA00022991"/>
    </source>
</evidence>